<reference evidence="1 2" key="2">
    <citation type="journal article" date="2011" name="Stand. Genomic Sci.">
        <title>Complete genome sequence of Paludibacter propionicigenes type strain (WB4).</title>
        <authorList>
            <person name="Gronow S."/>
            <person name="Munk C."/>
            <person name="Lapidus A."/>
            <person name="Nolan M."/>
            <person name="Lucas S."/>
            <person name="Hammon N."/>
            <person name="Deshpande S."/>
            <person name="Cheng J.F."/>
            <person name="Tapia R."/>
            <person name="Han C."/>
            <person name="Goodwin L."/>
            <person name="Pitluck S."/>
            <person name="Liolios K."/>
            <person name="Ivanova N."/>
            <person name="Mavromatis K."/>
            <person name="Mikhailova N."/>
            <person name="Pati A."/>
            <person name="Chen A."/>
            <person name="Palaniappan K."/>
            <person name="Land M."/>
            <person name="Hauser L."/>
            <person name="Chang Y.J."/>
            <person name="Jeffries C.D."/>
            <person name="Brambilla E."/>
            <person name="Rohde M."/>
            <person name="Goker M."/>
            <person name="Detter J.C."/>
            <person name="Woyke T."/>
            <person name="Bristow J."/>
            <person name="Eisen J.A."/>
            <person name="Markowitz V."/>
            <person name="Hugenholtz P."/>
            <person name="Kyrpides N.C."/>
            <person name="Klenk H.P."/>
        </authorList>
    </citation>
    <scope>NUCLEOTIDE SEQUENCE [LARGE SCALE GENOMIC DNA]</scope>
    <source>
        <strain evidence="2">DSM 17365 / JCM 13257 / WB4</strain>
    </source>
</reference>
<organism evidence="1 2">
    <name type="scientific">Paludibacter propionicigenes (strain DSM 17365 / JCM 13257 / WB4)</name>
    <dbReference type="NCBI Taxonomy" id="694427"/>
    <lineage>
        <taxon>Bacteria</taxon>
        <taxon>Pseudomonadati</taxon>
        <taxon>Bacteroidota</taxon>
        <taxon>Bacteroidia</taxon>
        <taxon>Bacteroidales</taxon>
        <taxon>Paludibacteraceae</taxon>
        <taxon>Paludibacter</taxon>
    </lineage>
</organism>
<dbReference type="Proteomes" id="UP000008718">
    <property type="component" value="Chromosome"/>
</dbReference>
<dbReference type="HOGENOM" id="CLU_3138625_0_0_10"/>
<dbReference type="KEGG" id="ppn:Palpr_0059"/>
<keyword evidence="2" id="KW-1185">Reference proteome</keyword>
<name>E4T0U6_PALPW</name>
<accession>E4T0U6</accession>
<dbReference type="EMBL" id="CP002345">
    <property type="protein sequence ID" value="ADQ78221.1"/>
    <property type="molecule type" value="Genomic_DNA"/>
</dbReference>
<evidence type="ECO:0000313" key="1">
    <source>
        <dbReference type="EMBL" id="ADQ78221.1"/>
    </source>
</evidence>
<gene>
    <name evidence="1" type="ordered locus">Palpr_0059</name>
</gene>
<reference key="1">
    <citation type="submission" date="2010-11" db="EMBL/GenBank/DDBJ databases">
        <title>The complete genome of Paludibacter propionicigenes DSM 17365.</title>
        <authorList>
            <consortium name="US DOE Joint Genome Institute (JGI-PGF)"/>
            <person name="Lucas S."/>
            <person name="Copeland A."/>
            <person name="Lapidus A."/>
            <person name="Bruce D."/>
            <person name="Goodwin L."/>
            <person name="Pitluck S."/>
            <person name="Kyrpides N."/>
            <person name="Mavromatis K."/>
            <person name="Ivanova N."/>
            <person name="Munk A.C."/>
            <person name="Brettin T."/>
            <person name="Detter J.C."/>
            <person name="Han C."/>
            <person name="Tapia R."/>
            <person name="Land M."/>
            <person name="Hauser L."/>
            <person name="Markowitz V."/>
            <person name="Cheng J.-F."/>
            <person name="Hugenholtz P."/>
            <person name="Woyke T."/>
            <person name="Wu D."/>
            <person name="Gronow S."/>
            <person name="Wellnitz S."/>
            <person name="Brambilla E."/>
            <person name="Klenk H.-P."/>
            <person name="Eisen J.A."/>
        </authorList>
    </citation>
    <scope>NUCLEOTIDE SEQUENCE</scope>
    <source>
        <strain>WB4</strain>
    </source>
</reference>
<protein>
    <submittedName>
        <fullName evidence="1">Uncharacterized protein</fullName>
    </submittedName>
</protein>
<evidence type="ECO:0000313" key="2">
    <source>
        <dbReference type="Proteomes" id="UP000008718"/>
    </source>
</evidence>
<proteinExistence type="predicted"/>
<sequence length="49" mass="5916">MNTNDLLAKLYKSNNWQNQNNKFSQYVIFTTINPNNTTRYYILIIYIPL</sequence>
<dbReference type="AlphaFoldDB" id="E4T0U6"/>